<dbReference type="HOGENOM" id="CLU_069181_0_0_1"/>
<accession>W3X3N0</accession>
<evidence type="ECO:0000313" key="2">
    <source>
        <dbReference type="Proteomes" id="UP000030651"/>
    </source>
</evidence>
<dbReference type="KEGG" id="pfy:PFICI_08214"/>
<name>W3X3N0_PESFW</name>
<organism evidence="1 2">
    <name type="scientific">Pestalotiopsis fici (strain W106-1 / CGMCC3.15140)</name>
    <dbReference type="NCBI Taxonomy" id="1229662"/>
    <lineage>
        <taxon>Eukaryota</taxon>
        <taxon>Fungi</taxon>
        <taxon>Dikarya</taxon>
        <taxon>Ascomycota</taxon>
        <taxon>Pezizomycotina</taxon>
        <taxon>Sordariomycetes</taxon>
        <taxon>Xylariomycetidae</taxon>
        <taxon>Amphisphaeriales</taxon>
        <taxon>Sporocadaceae</taxon>
        <taxon>Pestalotiopsis</taxon>
    </lineage>
</organism>
<sequence>MGIIRFAVRLGVLGFTGGVASVGAGMAYLASGTTLVDLTKSDPWFKTKTYTKYNPKSNPALIDDCIKRVPLRKIRPDLRDNEEALTLEFCRGIWGRWGFWPQSKLQKRYDAPPGSEHHIWTTSELAESKYEEGLPIANHFEVVENSGNQIAIRCGGSPLLNPGLRNSDGLILISARIDREKQEAVLSLKSALFNSAGEFPADAEHTVPPKITFLHGWYVRILVQAGYGKVKA</sequence>
<dbReference type="AlphaFoldDB" id="W3X3N0"/>
<dbReference type="InParanoid" id="W3X3N0"/>
<gene>
    <name evidence="1" type="ORF">PFICI_08214</name>
</gene>
<dbReference type="RefSeq" id="XP_007834986.1">
    <property type="nucleotide sequence ID" value="XM_007836795.1"/>
</dbReference>
<dbReference type="eggNOG" id="ENOG502S03T">
    <property type="taxonomic scope" value="Eukaryota"/>
</dbReference>
<dbReference type="STRING" id="1229662.W3X3N0"/>
<dbReference type="Proteomes" id="UP000030651">
    <property type="component" value="Unassembled WGS sequence"/>
</dbReference>
<reference evidence="2" key="1">
    <citation type="journal article" date="2015" name="BMC Genomics">
        <title>Genomic and transcriptomic analysis of the endophytic fungus Pestalotiopsis fici reveals its lifestyle and high potential for synthesis of natural products.</title>
        <authorList>
            <person name="Wang X."/>
            <person name="Zhang X."/>
            <person name="Liu L."/>
            <person name="Xiang M."/>
            <person name="Wang W."/>
            <person name="Sun X."/>
            <person name="Che Y."/>
            <person name="Guo L."/>
            <person name="Liu G."/>
            <person name="Guo L."/>
            <person name="Wang C."/>
            <person name="Yin W.B."/>
            <person name="Stadler M."/>
            <person name="Zhang X."/>
            <person name="Liu X."/>
        </authorList>
    </citation>
    <scope>NUCLEOTIDE SEQUENCE [LARGE SCALE GENOMIC DNA]</scope>
    <source>
        <strain evidence="2">W106-1 / CGMCC3.15140</strain>
    </source>
</reference>
<dbReference type="OMA" id="QWYARIW"/>
<proteinExistence type="predicted"/>
<dbReference type="GeneID" id="19273227"/>
<dbReference type="OrthoDB" id="4436466at2759"/>
<dbReference type="EMBL" id="KI912113">
    <property type="protein sequence ID" value="ETS80685.1"/>
    <property type="molecule type" value="Genomic_DNA"/>
</dbReference>
<protein>
    <submittedName>
        <fullName evidence="1">Uncharacterized protein</fullName>
    </submittedName>
</protein>
<keyword evidence="2" id="KW-1185">Reference proteome</keyword>
<evidence type="ECO:0000313" key="1">
    <source>
        <dbReference type="EMBL" id="ETS80685.1"/>
    </source>
</evidence>